<reference evidence="7" key="1">
    <citation type="submission" date="2023-10" db="EMBL/GenBank/DDBJ databases">
        <title>Development of a sustainable strategy for remediation of hydrocarbon-contaminated territories based on the waste exchange concept.</title>
        <authorList>
            <person name="Krivoruchko A."/>
        </authorList>
    </citation>
    <scope>NUCLEOTIDE SEQUENCE</scope>
    <source>
        <strain evidence="7">IEGM 68</strain>
    </source>
</reference>
<dbReference type="GO" id="GO:0046943">
    <property type="term" value="F:carboxylic acid transmembrane transporter activity"/>
    <property type="evidence" value="ECO:0007669"/>
    <property type="project" value="TreeGrafter"/>
</dbReference>
<feature type="transmembrane region" description="Helical" evidence="5">
    <location>
        <begin position="37"/>
        <end position="60"/>
    </location>
</feature>
<feature type="non-terminal residue" evidence="7">
    <location>
        <position position="263"/>
    </location>
</feature>
<dbReference type="Pfam" id="PF07690">
    <property type="entry name" value="MFS_1"/>
    <property type="match status" value="1"/>
</dbReference>
<dbReference type="PANTHER" id="PTHR23508:SF10">
    <property type="entry name" value="CARBOXYLIC ACID TRANSPORTER PROTEIN HOMOLOG"/>
    <property type="match status" value="1"/>
</dbReference>
<keyword evidence="4 5" id="KW-0472">Membrane</keyword>
<dbReference type="Proteomes" id="UP001185863">
    <property type="component" value="Unassembled WGS sequence"/>
</dbReference>
<feature type="transmembrane region" description="Helical" evidence="5">
    <location>
        <begin position="67"/>
        <end position="87"/>
    </location>
</feature>
<evidence type="ECO:0000259" key="6">
    <source>
        <dbReference type="PROSITE" id="PS50850"/>
    </source>
</evidence>
<dbReference type="AlphaFoldDB" id="A0AAE4V604"/>
<dbReference type="InterPro" id="IPR011701">
    <property type="entry name" value="MFS"/>
</dbReference>
<dbReference type="EMBL" id="JAWLUP010000214">
    <property type="protein sequence ID" value="MDV7268789.1"/>
    <property type="molecule type" value="Genomic_DNA"/>
</dbReference>
<keyword evidence="3 5" id="KW-1133">Transmembrane helix</keyword>
<dbReference type="SUPFAM" id="SSF103473">
    <property type="entry name" value="MFS general substrate transporter"/>
    <property type="match status" value="1"/>
</dbReference>
<dbReference type="InterPro" id="IPR036259">
    <property type="entry name" value="MFS_trans_sf"/>
</dbReference>
<feature type="transmembrane region" description="Helical" evidence="5">
    <location>
        <begin position="125"/>
        <end position="152"/>
    </location>
</feature>
<gene>
    <name evidence="7" type="ORF">R4315_30190</name>
</gene>
<dbReference type="Gene3D" id="1.20.1250.20">
    <property type="entry name" value="MFS general substrate transporter like domains"/>
    <property type="match status" value="1"/>
</dbReference>
<comment type="caution">
    <text evidence="7">The sequence shown here is derived from an EMBL/GenBank/DDBJ whole genome shotgun (WGS) entry which is preliminary data.</text>
</comment>
<organism evidence="7 8">
    <name type="scientific">Rhodococcus oxybenzonivorans</name>
    <dbReference type="NCBI Taxonomy" id="1990687"/>
    <lineage>
        <taxon>Bacteria</taxon>
        <taxon>Bacillati</taxon>
        <taxon>Actinomycetota</taxon>
        <taxon>Actinomycetes</taxon>
        <taxon>Mycobacteriales</taxon>
        <taxon>Nocardiaceae</taxon>
        <taxon>Rhodococcus</taxon>
    </lineage>
</organism>
<feature type="domain" description="Major facilitator superfamily (MFS) profile" evidence="6">
    <location>
        <begin position="2"/>
        <end position="263"/>
    </location>
</feature>
<dbReference type="InterPro" id="IPR005829">
    <property type="entry name" value="Sugar_transporter_CS"/>
</dbReference>
<dbReference type="PROSITE" id="PS50850">
    <property type="entry name" value="MFS"/>
    <property type="match status" value="1"/>
</dbReference>
<accession>A0AAE4V604</accession>
<evidence type="ECO:0000313" key="8">
    <source>
        <dbReference type="Proteomes" id="UP001185863"/>
    </source>
</evidence>
<evidence type="ECO:0000256" key="5">
    <source>
        <dbReference type="SAM" id="Phobius"/>
    </source>
</evidence>
<dbReference type="PANTHER" id="PTHR23508">
    <property type="entry name" value="CARBOXYLIC ACID TRANSPORTER PROTEIN HOMOLOG"/>
    <property type="match status" value="1"/>
</dbReference>
<dbReference type="InterPro" id="IPR020846">
    <property type="entry name" value="MFS_dom"/>
</dbReference>
<evidence type="ECO:0000256" key="2">
    <source>
        <dbReference type="ARBA" id="ARBA00022692"/>
    </source>
</evidence>
<dbReference type="PROSITE" id="PS00216">
    <property type="entry name" value="SUGAR_TRANSPORT_1"/>
    <property type="match status" value="1"/>
</dbReference>
<sequence length="263" mass="27898">MVLVICFITILADGFDLIIFGATLPSLMQQWGLSKAALANVHSMTLAGLMVGFLVAGPLADRYGRRIVLIAGGSWFSVLCALCALAPNFTTFGVARVLAGLGLGAVVPSAVALANEFAPPGRRQLFNGITLTGYAVGGILTTVVALAVIPGAEAIKASNPPDESWRAMYGLAATFLLVIPFMWRRLPESPSFLIARGRDDEAAAVARRFGMDFDRIVADQRAHEETGAGGGYRLLLSPKYVVATVIFTLIMFCTQVLSYGPNT</sequence>
<feature type="transmembrane region" description="Helical" evidence="5">
    <location>
        <begin position="164"/>
        <end position="183"/>
    </location>
</feature>
<feature type="transmembrane region" description="Helical" evidence="5">
    <location>
        <begin position="93"/>
        <end position="113"/>
    </location>
</feature>
<protein>
    <submittedName>
        <fullName evidence="7">MFS transporter</fullName>
    </submittedName>
</protein>
<keyword evidence="2 5" id="KW-0812">Transmembrane</keyword>
<comment type="subcellular location">
    <subcellularLocation>
        <location evidence="1">Cell membrane</location>
        <topology evidence="1">Multi-pass membrane protein</topology>
    </subcellularLocation>
</comment>
<dbReference type="GO" id="GO:0005886">
    <property type="term" value="C:plasma membrane"/>
    <property type="evidence" value="ECO:0007669"/>
    <property type="project" value="UniProtKB-SubCell"/>
</dbReference>
<feature type="transmembrane region" description="Helical" evidence="5">
    <location>
        <begin position="240"/>
        <end position="260"/>
    </location>
</feature>
<evidence type="ECO:0000256" key="1">
    <source>
        <dbReference type="ARBA" id="ARBA00004651"/>
    </source>
</evidence>
<dbReference type="PROSITE" id="PS00217">
    <property type="entry name" value="SUGAR_TRANSPORT_2"/>
    <property type="match status" value="1"/>
</dbReference>
<name>A0AAE4V604_9NOCA</name>
<evidence type="ECO:0000256" key="3">
    <source>
        <dbReference type="ARBA" id="ARBA00022989"/>
    </source>
</evidence>
<evidence type="ECO:0000313" key="7">
    <source>
        <dbReference type="EMBL" id="MDV7268789.1"/>
    </source>
</evidence>
<dbReference type="RefSeq" id="WP_317769313.1">
    <property type="nucleotide sequence ID" value="NZ_JAWLUP010000214.1"/>
</dbReference>
<evidence type="ECO:0000256" key="4">
    <source>
        <dbReference type="ARBA" id="ARBA00023136"/>
    </source>
</evidence>
<proteinExistence type="predicted"/>